<keyword evidence="4" id="KW-1185">Reference proteome</keyword>
<reference evidence="3 4" key="1">
    <citation type="submission" date="2015-09" db="EMBL/GenBank/DDBJ databases">
        <title>Draft genome of the scarab beetle Oryctes borbonicus.</title>
        <authorList>
            <person name="Meyer J.M."/>
            <person name="Markov G.V."/>
            <person name="Baskaran P."/>
            <person name="Herrmann M."/>
            <person name="Sommer R.J."/>
            <person name="Roedelsperger C."/>
        </authorList>
    </citation>
    <scope>NUCLEOTIDE SEQUENCE [LARGE SCALE GENOMIC DNA]</scope>
    <source>
        <strain evidence="3">OB123</strain>
        <tissue evidence="3">Whole animal</tissue>
    </source>
</reference>
<evidence type="ECO:0000313" key="3">
    <source>
        <dbReference type="EMBL" id="KRT80230.1"/>
    </source>
</evidence>
<dbReference type="OrthoDB" id="347018at2759"/>
<dbReference type="SUPFAM" id="SSF82051">
    <property type="entry name" value="Obg GTP-binding protein N-terminal domain"/>
    <property type="match status" value="1"/>
</dbReference>
<dbReference type="InterPro" id="IPR036726">
    <property type="entry name" value="GTP1_OBG_dom_sf"/>
</dbReference>
<dbReference type="EMBL" id="LJIG01022502">
    <property type="protein sequence ID" value="KRT80230.1"/>
    <property type="molecule type" value="Genomic_DNA"/>
</dbReference>
<dbReference type="InterPro" id="IPR006169">
    <property type="entry name" value="GTP1_OBG_dom"/>
</dbReference>
<dbReference type="AlphaFoldDB" id="A0A0T6AYN9"/>
<evidence type="ECO:0000313" key="4">
    <source>
        <dbReference type="Proteomes" id="UP000051574"/>
    </source>
</evidence>
<proteinExistence type="predicted"/>
<dbReference type="PROSITE" id="PS51883">
    <property type="entry name" value="OBG"/>
    <property type="match status" value="1"/>
</dbReference>
<evidence type="ECO:0000259" key="2">
    <source>
        <dbReference type="PROSITE" id="PS51883"/>
    </source>
</evidence>
<feature type="non-terminal residue" evidence="3">
    <location>
        <position position="151"/>
    </location>
</feature>
<feature type="region of interest" description="Disordered" evidence="1">
    <location>
        <begin position="130"/>
        <end position="151"/>
    </location>
</feature>
<dbReference type="PANTHER" id="PTHR11702:SF43">
    <property type="entry name" value="GTP-BINDING PROTEIN 10"/>
    <property type="match status" value="1"/>
</dbReference>
<comment type="caution">
    <text evidence="3">The sequence shown here is derived from an EMBL/GenBank/DDBJ whole genome shotgun (WGS) entry which is preliminary data.</text>
</comment>
<dbReference type="GO" id="GO:0005739">
    <property type="term" value="C:mitochondrion"/>
    <property type="evidence" value="ECO:0007669"/>
    <property type="project" value="TreeGrafter"/>
</dbReference>
<dbReference type="InterPro" id="IPR045086">
    <property type="entry name" value="OBG_GTPase"/>
</dbReference>
<evidence type="ECO:0000256" key="1">
    <source>
        <dbReference type="SAM" id="MobiDB-lite"/>
    </source>
</evidence>
<feature type="domain" description="Obg" evidence="2">
    <location>
        <begin position="22"/>
        <end position="151"/>
    </location>
</feature>
<organism evidence="3 4">
    <name type="scientific">Oryctes borbonicus</name>
    <dbReference type="NCBI Taxonomy" id="1629725"/>
    <lineage>
        <taxon>Eukaryota</taxon>
        <taxon>Metazoa</taxon>
        <taxon>Ecdysozoa</taxon>
        <taxon>Arthropoda</taxon>
        <taxon>Hexapoda</taxon>
        <taxon>Insecta</taxon>
        <taxon>Pterygota</taxon>
        <taxon>Neoptera</taxon>
        <taxon>Endopterygota</taxon>
        <taxon>Coleoptera</taxon>
        <taxon>Polyphaga</taxon>
        <taxon>Scarabaeiformia</taxon>
        <taxon>Scarabaeidae</taxon>
        <taxon>Dynastinae</taxon>
        <taxon>Oryctes</taxon>
    </lineage>
</organism>
<name>A0A0T6AYN9_9SCAR</name>
<dbReference type="Pfam" id="PF01018">
    <property type="entry name" value="GTP1_OBG"/>
    <property type="match status" value="1"/>
</dbReference>
<sequence length="151" mass="16113">MVFCTKLNYAKIKKLPRKYLQAGFIDSLRLLVKGGSGGNGLPKFGGIGGQGGDVQLVAKENSTLENIRSLYRNKRVVAKHGRDSTHNFILGVPGESVKVEVPIGITVFTDDGQKIGELNKEGEELTVAKGGTGGHPKNGFLGSEGQNYSIK</sequence>
<dbReference type="PANTHER" id="PTHR11702">
    <property type="entry name" value="DEVELOPMENTALLY REGULATED GTP-BINDING PROTEIN-RELATED"/>
    <property type="match status" value="1"/>
</dbReference>
<dbReference type="GO" id="GO:0042254">
    <property type="term" value="P:ribosome biogenesis"/>
    <property type="evidence" value="ECO:0007669"/>
    <property type="project" value="UniProtKB-UniRule"/>
</dbReference>
<gene>
    <name evidence="3" type="ORF">AMK59_6599</name>
</gene>
<protein>
    <recommendedName>
        <fullName evidence="2">Obg domain-containing protein</fullName>
    </recommendedName>
</protein>
<accession>A0A0T6AYN9</accession>
<dbReference type="Gene3D" id="2.70.210.12">
    <property type="entry name" value="GTP1/OBG domain"/>
    <property type="match status" value="1"/>
</dbReference>
<dbReference type="GO" id="GO:0003924">
    <property type="term" value="F:GTPase activity"/>
    <property type="evidence" value="ECO:0007669"/>
    <property type="project" value="InterPro"/>
</dbReference>
<dbReference type="GO" id="GO:0005525">
    <property type="term" value="F:GTP binding"/>
    <property type="evidence" value="ECO:0007669"/>
    <property type="project" value="InterPro"/>
</dbReference>
<dbReference type="Proteomes" id="UP000051574">
    <property type="component" value="Unassembled WGS sequence"/>
</dbReference>